<organism evidence="2 3">
    <name type="scientific">Morchella esculenta fusarivirus 1</name>
    <dbReference type="NCBI Taxonomy" id="2830906"/>
    <lineage>
        <taxon>Viruses</taxon>
        <taxon>Riboviria</taxon>
        <taxon>Orthornavirae</taxon>
        <taxon>Pisuviricota</taxon>
        <taxon>Duplopiviricetes</taxon>
        <taxon>Durnavirales</taxon>
        <taxon>Fusariviridae</taxon>
    </lineage>
</organism>
<keyword evidence="1" id="KW-0472">Membrane</keyword>
<feature type="transmembrane region" description="Helical" evidence="1">
    <location>
        <begin position="238"/>
        <end position="264"/>
    </location>
</feature>
<keyword evidence="1" id="KW-1133">Transmembrane helix</keyword>
<keyword evidence="1" id="KW-0812">Transmembrane</keyword>
<name>A0AAE7RBP4_9VIRU</name>
<reference evidence="2" key="1">
    <citation type="journal article" date="2021" name="Arch. Virol.">
        <title>Molecular characterization of a novel partitivirus hosted by the false morel mushroom Gyromitra esculenta.</title>
        <authorList>
            <person name="Sahin E."/>
            <person name="Keskin E."/>
            <person name="Akata I."/>
        </authorList>
    </citation>
    <scope>NUCLEOTIDE SEQUENCE</scope>
    <source>
        <strain evidence="2">ANK_VIR-104</strain>
    </source>
</reference>
<gene>
    <name evidence="2" type="primary">ORF3</name>
</gene>
<accession>A0AAE7RBP4</accession>
<evidence type="ECO:0000313" key="2">
    <source>
        <dbReference type="EMBL" id="QUN00480.1"/>
    </source>
</evidence>
<dbReference type="EMBL" id="MW965472">
    <property type="protein sequence ID" value="QUN00480.1"/>
    <property type="molecule type" value="Genomic_RNA"/>
</dbReference>
<dbReference type="Proteomes" id="UP001258310">
    <property type="component" value="Segment"/>
</dbReference>
<protein>
    <submittedName>
        <fullName evidence="2">Uncharacterized protein</fullName>
    </submittedName>
</protein>
<proteinExistence type="predicted"/>
<evidence type="ECO:0000256" key="1">
    <source>
        <dbReference type="SAM" id="Phobius"/>
    </source>
</evidence>
<sequence length="268" mass="31774">MRVVGEEMGLGSLFTPLVIVDIEDFMCRSLPDGLGTFWFSLEGFKEIFRRKMFAHEIDPNVGLPAMSYYFELETIFHESTTKWLIKAMADTGDTVQWSQEIYGHIENYKVLIEAINSIQGKASEVVKSIKSKSNRYYERIIMMACREVFKEWLQVQYIAVPIKLRFEVLQDLENWWFKHHPDEQIFKMRELSDFNMELQYKKKNQFRPLLEKPRNGLNFISGVLDKTAMFCIKKCPPLIMVIPFLLIFLAPIPFFIAFILYWTWFFSH</sequence>
<evidence type="ECO:0000313" key="3">
    <source>
        <dbReference type="Proteomes" id="UP001258310"/>
    </source>
</evidence>